<evidence type="ECO:0000256" key="8">
    <source>
        <dbReference type="ARBA" id="ARBA00022989"/>
    </source>
</evidence>
<feature type="transmembrane region" description="Helical" evidence="12">
    <location>
        <begin position="92"/>
        <end position="113"/>
    </location>
</feature>
<feature type="domain" description="Cytochrome oxidase subunit II transmembrane region profile" evidence="15">
    <location>
        <begin position="154"/>
        <end position="249"/>
    </location>
</feature>
<name>A0A1G9U3H0_9SPHI</name>
<organism evidence="16 17">
    <name type="scientific">Daejeonella rubra</name>
    <dbReference type="NCBI Taxonomy" id="990371"/>
    <lineage>
        <taxon>Bacteria</taxon>
        <taxon>Pseudomonadati</taxon>
        <taxon>Bacteroidota</taxon>
        <taxon>Sphingobacteriia</taxon>
        <taxon>Sphingobacteriales</taxon>
        <taxon>Sphingobacteriaceae</taxon>
        <taxon>Daejeonella</taxon>
    </lineage>
</organism>
<dbReference type="PROSITE" id="PS50999">
    <property type="entry name" value="COX2_TM"/>
    <property type="match status" value="1"/>
</dbReference>
<dbReference type="InterPro" id="IPR002429">
    <property type="entry name" value="CcO_II-like_C"/>
</dbReference>
<evidence type="ECO:0000256" key="4">
    <source>
        <dbReference type="ARBA" id="ARBA00022660"/>
    </source>
</evidence>
<dbReference type="SUPFAM" id="SSF49503">
    <property type="entry name" value="Cupredoxins"/>
    <property type="match status" value="1"/>
</dbReference>
<dbReference type="PANTHER" id="PTHR22888:SF9">
    <property type="entry name" value="CYTOCHROME C OXIDASE SUBUNIT 2"/>
    <property type="match status" value="1"/>
</dbReference>
<keyword evidence="11" id="KW-0186">Copper</keyword>
<keyword evidence="5 10" id="KW-0812">Transmembrane</keyword>
<dbReference type="Gene3D" id="2.60.40.420">
    <property type="entry name" value="Cupredoxins - blue copper proteins"/>
    <property type="match status" value="1"/>
</dbReference>
<comment type="similarity">
    <text evidence="2 10">Belongs to the cytochrome c oxidase subunit 2 family.</text>
</comment>
<keyword evidence="8 12" id="KW-1133">Transmembrane helix</keyword>
<keyword evidence="17" id="KW-1185">Reference proteome</keyword>
<evidence type="ECO:0000313" key="16">
    <source>
        <dbReference type="EMBL" id="SDM54204.1"/>
    </source>
</evidence>
<comment type="subcellular location">
    <subcellularLocation>
        <location evidence="10">Cell membrane</location>
        <topology evidence="10">Multi-pass membrane protein</topology>
    </subcellularLocation>
    <subcellularLocation>
        <location evidence="1">Membrane</location>
        <topology evidence="1">Multi-pass membrane protein</topology>
    </subcellularLocation>
</comment>
<feature type="signal peptide" evidence="13">
    <location>
        <begin position="1"/>
        <end position="25"/>
    </location>
</feature>
<dbReference type="OrthoDB" id="9781261at2"/>
<dbReference type="RefSeq" id="WP_090704936.1">
    <property type="nucleotide sequence ID" value="NZ_FNHH01000015.1"/>
</dbReference>
<dbReference type="Proteomes" id="UP000199226">
    <property type="component" value="Unassembled WGS sequence"/>
</dbReference>
<dbReference type="AlphaFoldDB" id="A0A1G9U3H0"/>
<comment type="cofactor">
    <cofactor evidence="11">
        <name>Cu cation</name>
        <dbReference type="ChEBI" id="CHEBI:23378"/>
    </cofactor>
    <text evidence="11">Binds a copper A center.</text>
</comment>
<evidence type="ECO:0000256" key="2">
    <source>
        <dbReference type="ARBA" id="ARBA00007866"/>
    </source>
</evidence>
<gene>
    <name evidence="16" type="ORF">SAMN05421813_11522</name>
</gene>
<dbReference type="PRINTS" id="PR01166">
    <property type="entry name" value="CYCOXIDASEII"/>
</dbReference>
<keyword evidence="6" id="KW-1278">Translocase</keyword>
<feature type="transmembrane region" description="Helical" evidence="12">
    <location>
        <begin position="134"/>
        <end position="155"/>
    </location>
</feature>
<keyword evidence="7 10" id="KW-0249">Electron transport</keyword>
<comment type="catalytic activity">
    <reaction evidence="11">
        <text>4 Fe(II)-[cytochrome c] + O2 + 8 H(+)(in) = 4 Fe(III)-[cytochrome c] + 2 H2O + 4 H(+)(out)</text>
        <dbReference type="Rhea" id="RHEA:11436"/>
        <dbReference type="Rhea" id="RHEA-COMP:10350"/>
        <dbReference type="Rhea" id="RHEA-COMP:14399"/>
        <dbReference type="ChEBI" id="CHEBI:15377"/>
        <dbReference type="ChEBI" id="CHEBI:15378"/>
        <dbReference type="ChEBI" id="CHEBI:15379"/>
        <dbReference type="ChEBI" id="CHEBI:29033"/>
        <dbReference type="ChEBI" id="CHEBI:29034"/>
        <dbReference type="EC" id="7.1.1.9"/>
    </reaction>
</comment>
<evidence type="ECO:0000256" key="13">
    <source>
        <dbReference type="SAM" id="SignalP"/>
    </source>
</evidence>
<evidence type="ECO:0000256" key="11">
    <source>
        <dbReference type="RuleBase" id="RU004024"/>
    </source>
</evidence>
<dbReference type="SUPFAM" id="SSF81464">
    <property type="entry name" value="Cytochrome c oxidase subunit II-like, transmembrane region"/>
    <property type="match status" value="1"/>
</dbReference>
<dbReference type="InterPro" id="IPR008972">
    <property type="entry name" value="Cupredoxin"/>
</dbReference>
<dbReference type="STRING" id="990371.SAMN05421813_11522"/>
<keyword evidence="9 12" id="KW-0472">Membrane</keyword>
<dbReference type="EMBL" id="FNHH01000015">
    <property type="protein sequence ID" value="SDM54204.1"/>
    <property type="molecule type" value="Genomic_DNA"/>
</dbReference>
<dbReference type="GO" id="GO:0042773">
    <property type="term" value="P:ATP synthesis coupled electron transport"/>
    <property type="evidence" value="ECO:0007669"/>
    <property type="project" value="TreeGrafter"/>
</dbReference>
<dbReference type="Pfam" id="PF00116">
    <property type="entry name" value="COX2"/>
    <property type="match status" value="1"/>
</dbReference>
<evidence type="ECO:0000313" key="17">
    <source>
        <dbReference type="Proteomes" id="UP000199226"/>
    </source>
</evidence>
<evidence type="ECO:0000256" key="5">
    <source>
        <dbReference type="ARBA" id="ARBA00022692"/>
    </source>
</evidence>
<feature type="transmembrane region" description="Helical" evidence="12">
    <location>
        <begin position="221"/>
        <end position="242"/>
    </location>
</feature>
<evidence type="ECO:0000256" key="10">
    <source>
        <dbReference type="RuleBase" id="RU000456"/>
    </source>
</evidence>
<evidence type="ECO:0000256" key="7">
    <source>
        <dbReference type="ARBA" id="ARBA00022982"/>
    </source>
</evidence>
<evidence type="ECO:0000256" key="12">
    <source>
        <dbReference type="SAM" id="Phobius"/>
    </source>
</evidence>
<dbReference type="InterPro" id="IPR045187">
    <property type="entry name" value="CcO_II"/>
</dbReference>
<feature type="chain" id="PRO_5011787554" description="Cytochrome c oxidase subunit 2" evidence="13">
    <location>
        <begin position="26"/>
        <end position="442"/>
    </location>
</feature>
<dbReference type="GO" id="GO:0005886">
    <property type="term" value="C:plasma membrane"/>
    <property type="evidence" value="ECO:0007669"/>
    <property type="project" value="UniProtKB-SubCell"/>
</dbReference>
<feature type="transmembrane region" description="Helical" evidence="12">
    <location>
        <begin position="175"/>
        <end position="200"/>
    </location>
</feature>
<evidence type="ECO:0000259" key="15">
    <source>
        <dbReference type="PROSITE" id="PS50999"/>
    </source>
</evidence>
<proteinExistence type="inferred from homology"/>
<dbReference type="InterPro" id="IPR036257">
    <property type="entry name" value="Cyt_c_oxidase_su2_TM_sf"/>
</dbReference>
<evidence type="ECO:0000256" key="3">
    <source>
        <dbReference type="ARBA" id="ARBA00022448"/>
    </source>
</evidence>
<dbReference type="GO" id="GO:0005507">
    <property type="term" value="F:copper ion binding"/>
    <property type="evidence" value="ECO:0007669"/>
    <property type="project" value="InterPro"/>
</dbReference>
<evidence type="ECO:0000256" key="9">
    <source>
        <dbReference type="ARBA" id="ARBA00023136"/>
    </source>
</evidence>
<dbReference type="Pfam" id="PF02790">
    <property type="entry name" value="COX2_TM"/>
    <property type="match status" value="1"/>
</dbReference>
<evidence type="ECO:0000256" key="1">
    <source>
        <dbReference type="ARBA" id="ARBA00004141"/>
    </source>
</evidence>
<sequence length="442" mass="50069">MRLREIFNIRTVAALLVICTLTVMANTLFAQVQDSTVSSTTAAIDTAAKSAVSELSPSSVPLISTAVDTVARYKNMQPVAETKDYSEAYRSASYYLLMFFLLCIFVAIIGKILKVYEISREMQGQKSKFDSRRIHGVLLGLSLFAGIYGVYWSYSVQGPMSMHESASVHGLDIDFMFNITLILTTIVFLLTHIALFGFSFKYRGSENRKAYFYPHNNSLERIWTIIPAIVLTVLVLLGFFTWRSITNVSPEDQKKAINIEVTGEQFKWSLRYAGADNEVGKRNYKLTTPTNGLGIDFKDQKSWDDKLVSEIVIPVNKPVRFTIGSKDVLHSFYLPDFRVQMNAVPGMPTYFQFTPRLTTAQMREKRNNPEYDYVLLCAKICGAGHYNMQAKVTVVSEAEYATWIAKQALYYNDDVKKELQLVEKKSTEENNKIALNTNTIIK</sequence>
<dbReference type="GO" id="GO:0004129">
    <property type="term" value="F:cytochrome-c oxidase activity"/>
    <property type="evidence" value="ECO:0007669"/>
    <property type="project" value="UniProtKB-EC"/>
</dbReference>
<dbReference type="PROSITE" id="PS50857">
    <property type="entry name" value="COX2_CUA"/>
    <property type="match status" value="1"/>
</dbReference>
<keyword evidence="3 10" id="KW-0813">Transport</keyword>
<dbReference type="PANTHER" id="PTHR22888">
    <property type="entry name" value="CYTOCHROME C OXIDASE, SUBUNIT II"/>
    <property type="match status" value="1"/>
</dbReference>
<evidence type="ECO:0000259" key="14">
    <source>
        <dbReference type="PROSITE" id="PS50857"/>
    </source>
</evidence>
<reference evidence="17" key="1">
    <citation type="submission" date="2016-10" db="EMBL/GenBank/DDBJ databases">
        <authorList>
            <person name="Varghese N."/>
            <person name="Submissions S."/>
        </authorList>
    </citation>
    <scope>NUCLEOTIDE SEQUENCE [LARGE SCALE GENOMIC DNA]</scope>
    <source>
        <strain evidence="17">DSM 24536</strain>
    </source>
</reference>
<keyword evidence="4 10" id="KW-0679">Respiratory chain</keyword>
<comment type="function">
    <text evidence="11">Subunits I and II form the functional core of the enzyme complex. Electrons originating in cytochrome c are transferred via heme a and Cu(A) to the binuclear center formed by heme a3 and Cu(B).</text>
</comment>
<protein>
    <recommendedName>
        <fullName evidence="11">Cytochrome c oxidase subunit 2</fullName>
        <ecNumber evidence="11">7.1.1.9</ecNumber>
    </recommendedName>
</protein>
<evidence type="ECO:0000256" key="6">
    <source>
        <dbReference type="ARBA" id="ARBA00022967"/>
    </source>
</evidence>
<dbReference type="Gene3D" id="1.10.287.90">
    <property type="match status" value="1"/>
</dbReference>
<dbReference type="EC" id="7.1.1.9" evidence="11"/>
<feature type="domain" description="Cytochrome oxidase subunit II copper A binding" evidence="14">
    <location>
        <begin position="254"/>
        <end position="406"/>
    </location>
</feature>
<accession>A0A1G9U3H0</accession>
<dbReference type="InterPro" id="IPR011759">
    <property type="entry name" value="Cyt_c_oxidase_su2_TM_dom"/>
</dbReference>
<keyword evidence="11" id="KW-0479">Metal-binding</keyword>
<keyword evidence="13" id="KW-0732">Signal</keyword>